<dbReference type="CDD" id="cd00090">
    <property type="entry name" value="HTH_ARSR"/>
    <property type="match status" value="1"/>
</dbReference>
<sequence>MANKLQRLIPAVPAVPAVGGASPTVQLQVEKGSPATPDFAWELHGLGIRPTTTRLQILALLHREQGRWMRVGEVYSALLGQNGEEALPSIYRNLKDLERAGLVLRIWEEGSRGVHTVYQLRSDRATPAAFVLVCEGCNARFASADPVLSKALHMARQAASGESELPLTFRIACMNQHACAKAGRARDGMPGARKPQPMPV</sequence>
<gene>
    <name evidence="1" type="ORF">SM757_12340</name>
</gene>
<protein>
    <submittedName>
        <fullName evidence="1">Transcriptional repressor</fullName>
    </submittedName>
</protein>
<dbReference type="Gene3D" id="1.10.10.10">
    <property type="entry name" value="Winged helix-like DNA-binding domain superfamily/Winged helix DNA-binding domain"/>
    <property type="match status" value="1"/>
</dbReference>
<proteinExistence type="predicted"/>
<dbReference type="InterPro" id="IPR036388">
    <property type="entry name" value="WH-like_DNA-bd_sf"/>
</dbReference>
<organism evidence="1 2">
    <name type="scientific">Azohydromonas lata</name>
    <dbReference type="NCBI Taxonomy" id="45677"/>
    <lineage>
        <taxon>Bacteria</taxon>
        <taxon>Pseudomonadati</taxon>
        <taxon>Pseudomonadota</taxon>
        <taxon>Betaproteobacteria</taxon>
        <taxon>Burkholderiales</taxon>
        <taxon>Sphaerotilaceae</taxon>
        <taxon>Azohydromonas</taxon>
    </lineage>
</organism>
<reference evidence="1 2" key="1">
    <citation type="submission" date="2023-11" db="EMBL/GenBank/DDBJ databases">
        <title>Draft genome of Azohydromonas lata strain H1 (DSM1123), a polyhydroxyalkanoate producer.</title>
        <authorList>
            <person name="Traversa D."/>
            <person name="D'Addabbo P."/>
            <person name="Pazzani C."/>
            <person name="Manzari C."/>
            <person name="Chiara M."/>
            <person name="Scrascia M."/>
        </authorList>
    </citation>
    <scope>NUCLEOTIDE SEQUENCE [LARGE SCALE GENOMIC DNA]</scope>
    <source>
        <strain evidence="1 2">H1</strain>
    </source>
</reference>
<dbReference type="Proteomes" id="UP001293718">
    <property type="component" value="Unassembled WGS sequence"/>
</dbReference>
<evidence type="ECO:0000313" key="1">
    <source>
        <dbReference type="EMBL" id="MDZ5457360.1"/>
    </source>
</evidence>
<comment type="caution">
    <text evidence="1">The sequence shown here is derived from an EMBL/GenBank/DDBJ whole genome shotgun (WGS) entry which is preliminary data.</text>
</comment>
<dbReference type="InterPro" id="IPR036390">
    <property type="entry name" value="WH_DNA-bd_sf"/>
</dbReference>
<dbReference type="InterPro" id="IPR011991">
    <property type="entry name" value="ArsR-like_HTH"/>
</dbReference>
<name>A0ABU5IE16_9BURK</name>
<dbReference type="SUPFAM" id="SSF46785">
    <property type="entry name" value="Winged helix' DNA-binding domain"/>
    <property type="match status" value="1"/>
</dbReference>
<accession>A0ABU5IE16</accession>
<keyword evidence="2" id="KW-1185">Reference proteome</keyword>
<dbReference type="Pfam" id="PF01475">
    <property type="entry name" value="FUR"/>
    <property type="match status" value="1"/>
</dbReference>
<dbReference type="PANTHER" id="PTHR33202:SF7">
    <property type="entry name" value="FERRIC UPTAKE REGULATION PROTEIN"/>
    <property type="match status" value="1"/>
</dbReference>
<dbReference type="RefSeq" id="WP_322465680.1">
    <property type="nucleotide sequence ID" value="NZ_JAXOJX010000017.1"/>
</dbReference>
<evidence type="ECO:0000313" key="2">
    <source>
        <dbReference type="Proteomes" id="UP001293718"/>
    </source>
</evidence>
<dbReference type="EMBL" id="JAXOJX010000017">
    <property type="protein sequence ID" value="MDZ5457360.1"/>
    <property type="molecule type" value="Genomic_DNA"/>
</dbReference>
<dbReference type="PANTHER" id="PTHR33202">
    <property type="entry name" value="ZINC UPTAKE REGULATION PROTEIN"/>
    <property type="match status" value="1"/>
</dbReference>
<dbReference type="InterPro" id="IPR002481">
    <property type="entry name" value="FUR"/>
</dbReference>